<gene>
    <name evidence="1" type="ORF">LCGC14_2640380</name>
</gene>
<protein>
    <submittedName>
        <fullName evidence="1">Uncharacterized protein</fullName>
    </submittedName>
</protein>
<feature type="non-terminal residue" evidence="1">
    <location>
        <position position="211"/>
    </location>
</feature>
<accession>A0A0F9C8D9</accession>
<comment type="caution">
    <text evidence="1">The sequence shown here is derived from an EMBL/GenBank/DDBJ whole genome shotgun (WGS) entry which is preliminary data.</text>
</comment>
<sequence length="211" mass="24188">MTTDDNKNEETVISNESVLVIIQEMLGDLVFDTWAENTQVWGEKVAMHRRYMDGKHRLELDTNMANMLRITKEEDERFSFNYSRLVVTKKADRLNVTSIQAMPSLGNRTETAITAAQEWTDEVLAENEFNAIQGKIYNATMRDGVTFVVIDPAPLQMKEDFAGMEHEPAYDGFSGVIPVYDYNKRNRLTAAVKVWATPKDDGFRVNLYYPD</sequence>
<evidence type="ECO:0000313" key="1">
    <source>
        <dbReference type="EMBL" id="KKK98674.1"/>
    </source>
</evidence>
<proteinExistence type="predicted"/>
<dbReference type="AlphaFoldDB" id="A0A0F9C8D9"/>
<dbReference type="EMBL" id="LAZR01045522">
    <property type="protein sequence ID" value="KKK98674.1"/>
    <property type="molecule type" value="Genomic_DNA"/>
</dbReference>
<organism evidence="1">
    <name type="scientific">marine sediment metagenome</name>
    <dbReference type="NCBI Taxonomy" id="412755"/>
    <lineage>
        <taxon>unclassified sequences</taxon>
        <taxon>metagenomes</taxon>
        <taxon>ecological metagenomes</taxon>
    </lineage>
</organism>
<reference evidence="1" key="1">
    <citation type="journal article" date="2015" name="Nature">
        <title>Complex archaea that bridge the gap between prokaryotes and eukaryotes.</title>
        <authorList>
            <person name="Spang A."/>
            <person name="Saw J.H."/>
            <person name="Jorgensen S.L."/>
            <person name="Zaremba-Niedzwiedzka K."/>
            <person name="Martijn J."/>
            <person name="Lind A.E."/>
            <person name="van Eijk R."/>
            <person name="Schleper C."/>
            <person name="Guy L."/>
            <person name="Ettema T.J."/>
        </authorList>
    </citation>
    <scope>NUCLEOTIDE SEQUENCE</scope>
</reference>
<name>A0A0F9C8D9_9ZZZZ</name>